<feature type="region of interest" description="Disordered" evidence="1">
    <location>
        <begin position="346"/>
        <end position="396"/>
    </location>
</feature>
<comment type="caution">
    <text evidence="2">The sequence shown here is derived from an EMBL/GenBank/DDBJ whole genome shotgun (WGS) entry which is preliminary data.</text>
</comment>
<protein>
    <submittedName>
        <fullName evidence="2">Uncharacterized protein</fullName>
    </submittedName>
</protein>
<feature type="region of interest" description="Disordered" evidence="1">
    <location>
        <begin position="416"/>
        <end position="489"/>
    </location>
</feature>
<evidence type="ECO:0000313" key="3">
    <source>
        <dbReference type="Proteomes" id="UP000697297"/>
    </source>
</evidence>
<name>A0ABQ7RI64_9ASCO</name>
<feature type="region of interest" description="Disordered" evidence="1">
    <location>
        <begin position="1"/>
        <end position="23"/>
    </location>
</feature>
<feature type="compositionally biased region" description="Basic and acidic residues" evidence="1">
    <location>
        <begin position="418"/>
        <end position="436"/>
    </location>
</feature>
<dbReference type="Proteomes" id="UP000697297">
    <property type="component" value="Unassembled WGS sequence"/>
</dbReference>
<organism evidence="2 3">
    <name type="scientific">Ogataea haglerorum</name>
    <dbReference type="NCBI Taxonomy" id="1937702"/>
    <lineage>
        <taxon>Eukaryota</taxon>
        <taxon>Fungi</taxon>
        <taxon>Dikarya</taxon>
        <taxon>Ascomycota</taxon>
        <taxon>Saccharomycotina</taxon>
        <taxon>Pichiomycetes</taxon>
        <taxon>Pichiales</taxon>
        <taxon>Pichiaceae</taxon>
        <taxon>Ogataea</taxon>
    </lineage>
</organism>
<feature type="compositionally biased region" description="Polar residues" evidence="1">
    <location>
        <begin position="1"/>
        <end position="19"/>
    </location>
</feature>
<feature type="compositionally biased region" description="Basic and acidic residues" evidence="1">
    <location>
        <begin position="346"/>
        <end position="364"/>
    </location>
</feature>
<keyword evidence="3" id="KW-1185">Reference proteome</keyword>
<reference evidence="2 3" key="1">
    <citation type="journal article" date="2021" name="G3 (Bethesda)">
        <title>Genomic diversity, chromosomal rearrangements, and interspecies hybridization in the ogataea polymorpha species complex.</title>
        <authorList>
            <person name="Hanson S.J."/>
            <person name="Cinneide E.O."/>
            <person name="Salzberg L.I."/>
            <person name="Wolfe K.H."/>
            <person name="McGowan J."/>
            <person name="Fitzpatrick D.A."/>
            <person name="Matlin K."/>
        </authorList>
    </citation>
    <scope>NUCLEOTIDE SEQUENCE [LARGE SCALE GENOMIC DNA]</scope>
    <source>
        <strain evidence="2">81-436-3</strain>
    </source>
</reference>
<evidence type="ECO:0000313" key="2">
    <source>
        <dbReference type="EMBL" id="KAG7766042.1"/>
    </source>
</evidence>
<sequence>MAGVQPSTRAQKSSAQNFGKSPRGRLIGSEPWMAPLPKISCLEKYYIRLASQDPRDKPCHSLELRDLCDGVVQAVVHLAVEFLVDLLQRQALDLDKRPPDNHRLRKIVHAVDHVVLPRDVVERDRDHVLVEEAEPERDDLRERHALRPDTVVDNFDGVRHAQRRVAERVRAAEQEHHEDQRVGGVDVGSVRVVLLDCSHDEQTHAHEHRGPQQDEHPAKPLGQVRAGARKEQVRNLQTEVQHDLPSRGRVAGVLEEQPQIGAHDVASGELRGHAHPENDPQSPAVASGLQHGHPADLVLLLVAQDLLDFLELERHQRSLLAVAVVVFQNLQGLVFAVGVNEEPRRLWDERQQRQTQHGRRDLPQRDASPGPTGIFGVSTERNAGGDYRRQIPAGHVHTGEQTAVLRFDHLGNVRGGAHRVDGDGHADNYAANDEHGPVAGPGLQAHAQKRQHRSDEHAPLTPHAANIDQLSSKKTSENRADVDGGGKKPLHVGVQVEKFQILVDHVEVGHHALVHAHGAPVDDGAR</sequence>
<feature type="region of interest" description="Disordered" evidence="1">
    <location>
        <begin position="270"/>
        <end position="289"/>
    </location>
</feature>
<proteinExistence type="predicted"/>
<evidence type="ECO:0000256" key="1">
    <source>
        <dbReference type="SAM" id="MobiDB-lite"/>
    </source>
</evidence>
<dbReference type="EMBL" id="JAHLUN010000005">
    <property type="protein sequence ID" value="KAG7766042.1"/>
    <property type="molecule type" value="Genomic_DNA"/>
</dbReference>
<feature type="compositionally biased region" description="Basic and acidic residues" evidence="1">
    <location>
        <begin position="474"/>
        <end position="486"/>
    </location>
</feature>
<accession>A0ABQ7RI64</accession>
<feature type="region of interest" description="Disordered" evidence="1">
    <location>
        <begin position="224"/>
        <end position="244"/>
    </location>
</feature>
<gene>
    <name evidence="2" type="ORF">KL946_002222</name>
</gene>